<proteinExistence type="predicted"/>
<dbReference type="InterPro" id="IPR007278">
    <property type="entry name" value="DUF397"/>
</dbReference>
<evidence type="ECO:0000313" key="2">
    <source>
        <dbReference type="EMBL" id="MBM9620977.1"/>
    </source>
</evidence>
<comment type="caution">
    <text evidence="2">The sequence shown here is derived from an EMBL/GenBank/DDBJ whole genome shotgun (WGS) entry which is preliminary data.</text>
</comment>
<gene>
    <name evidence="2" type="ORF">JE024_19990</name>
</gene>
<accession>A0ABS2UTT5</accession>
<protein>
    <submittedName>
        <fullName evidence="2">DUF397 domain-containing protein</fullName>
    </submittedName>
</protein>
<keyword evidence="3" id="KW-1185">Reference proteome</keyword>
<evidence type="ECO:0000313" key="3">
    <source>
        <dbReference type="Proteomes" id="UP000664109"/>
    </source>
</evidence>
<evidence type="ECO:0000259" key="1">
    <source>
        <dbReference type="Pfam" id="PF04149"/>
    </source>
</evidence>
<dbReference type="EMBL" id="JAFEJA010000001">
    <property type="protein sequence ID" value="MBM9620977.1"/>
    <property type="molecule type" value="Genomic_DNA"/>
</dbReference>
<dbReference type="Pfam" id="PF04149">
    <property type="entry name" value="DUF397"/>
    <property type="match status" value="1"/>
</dbReference>
<feature type="domain" description="DUF397" evidence="1">
    <location>
        <begin position="14"/>
        <end position="66"/>
    </location>
</feature>
<dbReference type="Proteomes" id="UP000664109">
    <property type="component" value="Unassembled WGS sequence"/>
</dbReference>
<sequence>MGVIMLSGHAAPTKWIKSSYSAVNGDCVEVRRPDLSAVAIRDSKNPCGPMLAVAAPTWSEFVLAVRRDDSAVS</sequence>
<reference evidence="2 3" key="1">
    <citation type="journal article" date="2016" name="Arch. Microbiol.">
        <title>Streptomyces zhihengii sp. nov., isolated from rhizospheric soil of Psammosilene tunicoides.</title>
        <authorList>
            <person name="Huang M.J."/>
            <person name="Fei J.J."/>
            <person name="Salam N."/>
            <person name="Kim C.J."/>
            <person name="Hozzein W.N."/>
            <person name="Xiao M."/>
            <person name="Huang H.Q."/>
            <person name="Li W.J."/>
        </authorList>
    </citation>
    <scope>NUCLEOTIDE SEQUENCE [LARGE SCALE GENOMIC DNA]</scope>
    <source>
        <strain evidence="2 3">YIM T102</strain>
    </source>
</reference>
<organism evidence="2 3">
    <name type="scientific">Streptomyces zhihengii</name>
    <dbReference type="NCBI Taxonomy" id="1818004"/>
    <lineage>
        <taxon>Bacteria</taxon>
        <taxon>Bacillati</taxon>
        <taxon>Actinomycetota</taxon>
        <taxon>Actinomycetes</taxon>
        <taxon>Kitasatosporales</taxon>
        <taxon>Streptomycetaceae</taxon>
        <taxon>Streptomyces</taxon>
    </lineage>
</organism>
<name>A0ABS2UTT5_9ACTN</name>